<evidence type="ECO:0000256" key="3">
    <source>
        <dbReference type="ARBA" id="ARBA00022801"/>
    </source>
</evidence>
<feature type="domain" description="Lon N-terminal" evidence="7">
    <location>
        <begin position="1"/>
        <end position="199"/>
    </location>
</feature>
<dbReference type="Pfam" id="PF02190">
    <property type="entry name" value="LON_substr_bdg"/>
    <property type="match status" value="1"/>
</dbReference>
<protein>
    <submittedName>
        <fullName evidence="8">Uncharacterized protein</fullName>
    </submittedName>
</protein>
<dbReference type="PROSITE" id="PS51786">
    <property type="entry name" value="LON_PROTEOLYTIC"/>
    <property type="match status" value="1"/>
</dbReference>
<proteinExistence type="predicted"/>
<dbReference type="InterPro" id="IPR015947">
    <property type="entry name" value="PUA-like_sf"/>
</dbReference>
<dbReference type="SUPFAM" id="SSF54211">
    <property type="entry name" value="Ribosomal protein S5 domain 2-like"/>
    <property type="match status" value="1"/>
</dbReference>
<dbReference type="InterPro" id="IPR014721">
    <property type="entry name" value="Ribsml_uS5_D2-typ_fold_subgr"/>
</dbReference>
<keyword evidence="1" id="KW-0645">Protease</keyword>
<dbReference type="EMBL" id="KQ235637">
    <property type="protein sequence ID" value="KMZ96325.1"/>
    <property type="molecule type" value="Genomic_DNA"/>
</dbReference>
<dbReference type="InterPro" id="IPR027417">
    <property type="entry name" value="P-loop_NTPase"/>
</dbReference>
<dbReference type="SUPFAM" id="SSF88697">
    <property type="entry name" value="PUA domain-like"/>
    <property type="match status" value="1"/>
</dbReference>
<dbReference type="SUPFAM" id="SSF52540">
    <property type="entry name" value="P-loop containing nucleoside triphosphate hydrolases"/>
    <property type="match status" value="1"/>
</dbReference>
<dbReference type="InterPro" id="IPR020568">
    <property type="entry name" value="Ribosomal_Su5_D2-typ_SF"/>
</dbReference>
<dbReference type="GO" id="GO:0016887">
    <property type="term" value="F:ATP hydrolysis activity"/>
    <property type="evidence" value="ECO:0007669"/>
    <property type="project" value="InterPro"/>
</dbReference>
<evidence type="ECO:0000259" key="7">
    <source>
        <dbReference type="PROSITE" id="PS51787"/>
    </source>
</evidence>
<dbReference type="Gene3D" id="3.30.230.10">
    <property type="match status" value="1"/>
</dbReference>
<evidence type="ECO:0000259" key="6">
    <source>
        <dbReference type="PROSITE" id="PS51786"/>
    </source>
</evidence>
<evidence type="ECO:0000256" key="4">
    <source>
        <dbReference type="ARBA" id="ARBA00022840"/>
    </source>
</evidence>
<dbReference type="GO" id="GO:0005524">
    <property type="term" value="F:ATP binding"/>
    <property type="evidence" value="ECO:0007669"/>
    <property type="project" value="UniProtKB-KW"/>
</dbReference>
<evidence type="ECO:0000313" key="8">
    <source>
        <dbReference type="EMBL" id="KMZ96325.1"/>
    </source>
</evidence>
<sequence length="511" mass="59051">MKVEVGRENSLAAIESSIEFFNGEIVLVAQKNYDIDFPLLSDIYKVGTFCKVRVLQRHKDDSLTVEIEGVQRVRIMNTRLNRYEHKGNSMVTWITDYEFLKQKNERVEELSFKIDELLDHIEHYFKLNRREISLLKKMFTGEEEFKELEKCYEVLTEEEREQIEGQITKKVNSNISRQQREFYLRERIKVIREEFSKDQKNISKVKEELNKNHWKTSLAQSIAKGLGRECVKISLGGVSDEAEIRGHRKTYIGSMPGKIVKGLRQAGVNNPVFILDEVDKLTSGHGDPVAALLEVLDPKQNYAFIDNYIEESVDLSKAMFIATANYEENIPEPLIDRLEVIRLSSYTEREKFEIAKGSLISEVLREHGLKEDELKISDSAILYIIRRYTREAGVRNLKQMIAQIARKFVQKQEMDSTVAEETVNEELVREYLSIERYDHTVKDELSIPGIVNGMAYTEYGGDLLPVEINYFSGKGNLNLTGNLKDTMKESASVALSYIRANEKEFNLTKIK</sequence>
<evidence type="ECO:0000256" key="5">
    <source>
        <dbReference type="PROSITE-ProRule" id="PRU01122"/>
    </source>
</evidence>
<dbReference type="Pfam" id="PF22667">
    <property type="entry name" value="Lon_lid"/>
    <property type="match status" value="1"/>
</dbReference>
<dbReference type="AlphaFoldDB" id="A0A0J9TKU4"/>
<dbReference type="GO" id="GO:0006508">
    <property type="term" value="P:proteolysis"/>
    <property type="evidence" value="ECO:0007669"/>
    <property type="project" value="UniProtKB-KW"/>
</dbReference>
<dbReference type="PROSITE" id="PS51787">
    <property type="entry name" value="LON_N"/>
    <property type="match status" value="1"/>
</dbReference>
<keyword evidence="2" id="KW-0547">Nucleotide-binding</keyword>
<organism evidence="8 9">
    <name type="scientific">Plasmodium vivax North Korean</name>
    <dbReference type="NCBI Taxonomy" id="1035514"/>
    <lineage>
        <taxon>Eukaryota</taxon>
        <taxon>Sar</taxon>
        <taxon>Alveolata</taxon>
        <taxon>Apicomplexa</taxon>
        <taxon>Aconoidasida</taxon>
        <taxon>Haemosporida</taxon>
        <taxon>Plasmodiidae</taxon>
        <taxon>Plasmodium</taxon>
        <taxon>Plasmodium (Plasmodium)</taxon>
    </lineage>
</organism>
<dbReference type="SMART" id="SM00464">
    <property type="entry name" value="LON"/>
    <property type="match status" value="1"/>
</dbReference>
<dbReference type="InterPro" id="IPR008269">
    <property type="entry name" value="Lon_proteolytic"/>
</dbReference>
<dbReference type="PANTHER" id="PTHR10046">
    <property type="entry name" value="ATP DEPENDENT LON PROTEASE FAMILY MEMBER"/>
    <property type="match status" value="1"/>
</dbReference>
<evidence type="ECO:0000313" key="9">
    <source>
        <dbReference type="Proteomes" id="UP000053239"/>
    </source>
</evidence>
<dbReference type="InterPro" id="IPR046336">
    <property type="entry name" value="Lon_prtase_N_sf"/>
</dbReference>
<evidence type="ECO:0000256" key="2">
    <source>
        <dbReference type="ARBA" id="ARBA00022741"/>
    </source>
</evidence>
<reference evidence="8 9" key="1">
    <citation type="submission" date="2011-09" db="EMBL/GenBank/DDBJ databases">
        <title>The Genome Sequence of Plasmodium vivax North Korean.</title>
        <authorList>
            <consortium name="The Broad Institute Genome Sequencing Platform"/>
            <consortium name="The Broad Institute Genome Sequencing Center for Infectious Disease"/>
            <person name="Neafsey D."/>
            <person name="Carlton J."/>
            <person name="Barnwell J."/>
            <person name="Collins W."/>
            <person name="Escalante A."/>
            <person name="Mullikin J."/>
            <person name="Saul A."/>
            <person name="Guigo R."/>
            <person name="Camara F."/>
            <person name="Young S.K."/>
            <person name="Zeng Q."/>
            <person name="Gargeya S."/>
            <person name="Fitzgerald M."/>
            <person name="Haas B."/>
            <person name="Abouelleil A."/>
            <person name="Alvarado L."/>
            <person name="Arachchi H.M."/>
            <person name="Berlin A."/>
            <person name="Brown A."/>
            <person name="Chapman S.B."/>
            <person name="Chen Z."/>
            <person name="Dunbar C."/>
            <person name="Freedman E."/>
            <person name="Gearin G."/>
            <person name="Gellesch M."/>
            <person name="Goldberg J."/>
            <person name="Griggs A."/>
            <person name="Gujja S."/>
            <person name="Heiman D."/>
            <person name="Howarth C."/>
            <person name="Larson L."/>
            <person name="Lui A."/>
            <person name="MacDonald P.J.P."/>
            <person name="Montmayeur A."/>
            <person name="Murphy C."/>
            <person name="Neiman D."/>
            <person name="Pearson M."/>
            <person name="Priest M."/>
            <person name="Roberts A."/>
            <person name="Saif S."/>
            <person name="Shea T."/>
            <person name="Shenoy N."/>
            <person name="Sisk P."/>
            <person name="Stolte C."/>
            <person name="Sykes S."/>
            <person name="Wortman J."/>
            <person name="Nusbaum C."/>
            <person name="Birren B."/>
        </authorList>
    </citation>
    <scope>NUCLEOTIDE SEQUENCE [LARGE SCALE GENOMIC DNA]</scope>
    <source>
        <strain evidence="8 9">North Korean</strain>
    </source>
</reference>
<dbReference type="Pfam" id="PF05362">
    <property type="entry name" value="Lon_C"/>
    <property type="match status" value="1"/>
</dbReference>
<name>A0A0J9TKU4_PLAVI</name>
<dbReference type="Gene3D" id="1.20.58.1480">
    <property type="match status" value="1"/>
</dbReference>
<feature type="domain" description="Lon proteolytic" evidence="6">
    <location>
        <begin position="445"/>
        <end position="511"/>
    </location>
</feature>
<dbReference type="InterPro" id="IPR003111">
    <property type="entry name" value="Lon_prtase_N"/>
</dbReference>
<dbReference type="InterPro" id="IPR003959">
    <property type="entry name" value="ATPase_AAA_core"/>
</dbReference>
<dbReference type="Gene3D" id="3.40.50.300">
    <property type="entry name" value="P-loop containing nucleotide triphosphate hydrolases"/>
    <property type="match status" value="1"/>
</dbReference>
<dbReference type="Pfam" id="PF00004">
    <property type="entry name" value="AAA"/>
    <property type="match status" value="1"/>
</dbReference>
<comment type="caution">
    <text evidence="5">Lacks conserved residue(s) required for the propagation of feature annotation.</text>
</comment>
<accession>A0A0J9TKU4</accession>
<dbReference type="GO" id="GO:0030163">
    <property type="term" value="P:protein catabolic process"/>
    <property type="evidence" value="ECO:0007669"/>
    <property type="project" value="InterPro"/>
</dbReference>
<dbReference type="InterPro" id="IPR054594">
    <property type="entry name" value="Lon_lid"/>
</dbReference>
<gene>
    <name evidence="8" type="ORF">PVNG_02463</name>
</gene>
<dbReference type="Proteomes" id="UP000053239">
    <property type="component" value="Unassembled WGS sequence"/>
</dbReference>
<dbReference type="PRINTS" id="PR00830">
    <property type="entry name" value="ENDOLAPTASE"/>
</dbReference>
<keyword evidence="3" id="KW-0378">Hydrolase</keyword>
<dbReference type="InterPro" id="IPR027065">
    <property type="entry name" value="Lon_Prtase"/>
</dbReference>
<keyword evidence="4" id="KW-0067">ATP-binding</keyword>
<evidence type="ECO:0000256" key="1">
    <source>
        <dbReference type="ARBA" id="ARBA00022670"/>
    </source>
</evidence>
<dbReference type="GO" id="GO:0004252">
    <property type="term" value="F:serine-type endopeptidase activity"/>
    <property type="evidence" value="ECO:0007669"/>
    <property type="project" value="InterPro"/>
</dbReference>
<dbReference type="GO" id="GO:0004176">
    <property type="term" value="F:ATP-dependent peptidase activity"/>
    <property type="evidence" value="ECO:0007669"/>
    <property type="project" value="InterPro"/>
</dbReference>
<dbReference type="Gene3D" id="1.10.8.60">
    <property type="match status" value="1"/>
</dbReference>
<dbReference type="Gene3D" id="2.30.130.40">
    <property type="entry name" value="LON domain-like"/>
    <property type="match status" value="1"/>
</dbReference>